<dbReference type="PROSITE" id="PS01037">
    <property type="entry name" value="SBP_BACTERIAL_1"/>
    <property type="match status" value="1"/>
</dbReference>
<comment type="similarity">
    <text evidence="1">Belongs to the bacterial solute-binding protein 1 family.</text>
</comment>
<evidence type="ECO:0000256" key="8">
    <source>
        <dbReference type="SAM" id="SignalP"/>
    </source>
</evidence>
<dbReference type="RefSeq" id="WP_132747670.1">
    <property type="nucleotide sequence ID" value="NZ_SLXK01000039.1"/>
</dbReference>
<evidence type="ECO:0000256" key="1">
    <source>
        <dbReference type="ARBA" id="ARBA00008520"/>
    </source>
</evidence>
<reference evidence="9 10" key="1">
    <citation type="submission" date="2019-03" db="EMBL/GenBank/DDBJ databases">
        <title>Genomic Encyclopedia of Type Strains, Phase IV (KMG-IV): sequencing the most valuable type-strain genomes for metagenomic binning, comparative biology and taxonomic classification.</title>
        <authorList>
            <person name="Goeker M."/>
        </authorList>
    </citation>
    <scope>NUCLEOTIDE SEQUENCE [LARGE SCALE GENOMIC DNA]</scope>
    <source>
        <strain evidence="9 10">DSM 19377</strain>
    </source>
</reference>
<dbReference type="EMBL" id="SLXK01000039">
    <property type="protein sequence ID" value="TCP21877.1"/>
    <property type="molecule type" value="Genomic_DNA"/>
</dbReference>
<organism evidence="9 10">
    <name type="scientific">Scopulibacillus darangshiensis</name>
    <dbReference type="NCBI Taxonomy" id="442528"/>
    <lineage>
        <taxon>Bacteria</taxon>
        <taxon>Bacillati</taxon>
        <taxon>Bacillota</taxon>
        <taxon>Bacilli</taxon>
        <taxon>Bacillales</taxon>
        <taxon>Sporolactobacillaceae</taxon>
        <taxon>Scopulibacillus</taxon>
    </lineage>
</organism>
<protein>
    <submittedName>
        <fullName evidence="9">Carbohydrate ABC transporter substrate-binding protein (CUT1 family)</fullName>
    </submittedName>
</protein>
<evidence type="ECO:0000256" key="6">
    <source>
        <dbReference type="ARBA" id="ARBA00023139"/>
    </source>
</evidence>
<keyword evidence="7" id="KW-0449">Lipoprotein</keyword>
<evidence type="ECO:0000256" key="3">
    <source>
        <dbReference type="ARBA" id="ARBA00022475"/>
    </source>
</evidence>
<dbReference type="InterPro" id="IPR050490">
    <property type="entry name" value="Bact_solute-bd_prot1"/>
</dbReference>
<keyword evidence="4 8" id="KW-0732">Signal</keyword>
<gene>
    <name evidence="9" type="ORF">EV207_13919</name>
</gene>
<feature type="signal peptide" evidence="8">
    <location>
        <begin position="1"/>
        <end position="24"/>
    </location>
</feature>
<keyword evidence="5" id="KW-0472">Membrane</keyword>
<name>A0A4R2NK57_9BACL</name>
<dbReference type="Pfam" id="PF13416">
    <property type="entry name" value="SBP_bac_8"/>
    <property type="match status" value="1"/>
</dbReference>
<dbReference type="PANTHER" id="PTHR43649">
    <property type="entry name" value="ARABINOSE-BINDING PROTEIN-RELATED"/>
    <property type="match status" value="1"/>
</dbReference>
<evidence type="ECO:0000313" key="10">
    <source>
        <dbReference type="Proteomes" id="UP000295416"/>
    </source>
</evidence>
<dbReference type="OrthoDB" id="94797at2"/>
<evidence type="ECO:0000256" key="5">
    <source>
        <dbReference type="ARBA" id="ARBA00023136"/>
    </source>
</evidence>
<feature type="chain" id="PRO_5039560691" evidence="8">
    <location>
        <begin position="25"/>
        <end position="477"/>
    </location>
</feature>
<dbReference type="AlphaFoldDB" id="A0A4R2NK57"/>
<accession>A0A4R2NK57</accession>
<comment type="caution">
    <text evidence="9">The sequence shown here is derived from an EMBL/GenBank/DDBJ whole genome shotgun (WGS) entry which is preliminary data.</text>
</comment>
<dbReference type="InterPro" id="IPR006059">
    <property type="entry name" value="SBP"/>
</dbReference>
<keyword evidence="6" id="KW-0564">Palmitate</keyword>
<keyword evidence="3" id="KW-1003">Cell membrane</keyword>
<evidence type="ECO:0000256" key="4">
    <source>
        <dbReference type="ARBA" id="ARBA00022729"/>
    </source>
</evidence>
<keyword evidence="2" id="KW-0813">Transport</keyword>
<dbReference type="Proteomes" id="UP000295416">
    <property type="component" value="Unassembled WGS sequence"/>
</dbReference>
<dbReference type="Gene3D" id="3.40.190.10">
    <property type="entry name" value="Periplasmic binding protein-like II"/>
    <property type="match status" value="1"/>
</dbReference>
<evidence type="ECO:0000313" key="9">
    <source>
        <dbReference type="EMBL" id="TCP21877.1"/>
    </source>
</evidence>
<evidence type="ECO:0000256" key="7">
    <source>
        <dbReference type="ARBA" id="ARBA00023288"/>
    </source>
</evidence>
<dbReference type="GO" id="GO:0055085">
    <property type="term" value="P:transmembrane transport"/>
    <property type="evidence" value="ECO:0007669"/>
    <property type="project" value="InterPro"/>
</dbReference>
<dbReference type="SUPFAM" id="SSF53850">
    <property type="entry name" value="Periplasmic binding protein-like II"/>
    <property type="match status" value="1"/>
</dbReference>
<evidence type="ECO:0000256" key="2">
    <source>
        <dbReference type="ARBA" id="ARBA00022448"/>
    </source>
</evidence>
<proteinExistence type="inferred from homology"/>
<dbReference type="PANTHER" id="PTHR43649:SF33">
    <property type="entry name" value="POLYGALACTURONAN_RHAMNOGALACTURONAN-BINDING PROTEIN YTCQ"/>
    <property type="match status" value="1"/>
</dbReference>
<dbReference type="PROSITE" id="PS51257">
    <property type="entry name" value="PROKAR_LIPOPROTEIN"/>
    <property type="match status" value="1"/>
</dbReference>
<sequence length="477" mass="54353">MKRKALKACSLLFALVMLSSILFGCSNDESASGDGKQSGDVYKENGLPKDKEVTLKMAYFTGGQGKEIIDYAIKTFTKKFPNVHFDVMASPDIAKIIQTRVSAGNSEEMFDLFNREVPGGMLPLVKEGLLEPEEDLWDHKLYDTPDKKIKDVALEGEYEGRDQILGKTYAVPVDSTAGGLFYNKKMFEKHGWNQNPKTWDEFKKLLADIKGEGISPIIFPGMYPYYYDNAFGYRKLFEIAEMNGNLKEFTKDYKEYNPPVFLSPENIERWKRIYELGKAGYFPKGLAALSHTQSQMQVIQGKAAMVSTGSWVENEMKKSAPDFEWGFMAVPFVEKPGQTIWVRHTPGHGFYIWKDKPELHKKWAKEFTVWLWNLKVQKVFAEKGGTLPVRKDFLDDKKRADSLQSAAKAVLKYTKENNVRMATGHRDVSLSDPRAKQANKLRDEAIVNIFLGKEKPMPMLKKAEKLIDEAIKAEKKK</sequence>
<keyword evidence="10" id="KW-1185">Reference proteome</keyword>
<dbReference type="InterPro" id="IPR006061">
    <property type="entry name" value="SBP_1_CS"/>
</dbReference>